<evidence type="ECO:0000256" key="3">
    <source>
        <dbReference type="ARBA" id="ARBA00023002"/>
    </source>
</evidence>
<accession>A0A0C1RAH5</accession>
<dbReference type="Gene3D" id="3.40.605.10">
    <property type="entry name" value="Aldehyde Dehydrogenase, Chain A, domain 1"/>
    <property type="match status" value="1"/>
</dbReference>
<protein>
    <recommendedName>
        <fullName evidence="8">Salicylaldehyde dehydrogenase</fullName>
        <ecNumber evidence="7">1.2.1.65</ecNumber>
    </recommendedName>
</protein>
<dbReference type="Pfam" id="PF00171">
    <property type="entry name" value="Aldedh"/>
    <property type="match status" value="1"/>
</dbReference>
<evidence type="ECO:0000256" key="2">
    <source>
        <dbReference type="ARBA" id="ARBA00022797"/>
    </source>
</evidence>
<proteinExistence type="inferred from homology"/>
<dbReference type="InterPro" id="IPR029510">
    <property type="entry name" value="Ald_DH_CS_GLU"/>
</dbReference>
<dbReference type="RefSeq" id="WP_038105972.1">
    <property type="nucleotide sequence ID" value="NZ_JHEG04000001.1"/>
</dbReference>
<evidence type="ECO:0000256" key="7">
    <source>
        <dbReference type="ARBA" id="ARBA00066992"/>
    </source>
</evidence>
<dbReference type="GO" id="GO:0018485">
    <property type="term" value="F:salicylaldehyde dehydrogenase (NAD+) activity"/>
    <property type="evidence" value="ECO:0007669"/>
    <property type="project" value="UniProtKB-EC"/>
</dbReference>
<dbReference type="SUPFAM" id="SSF53720">
    <property type="entry name" value="ALDH-like"/>
    <property type="match status" value="1"/>
</dbReference>
<dbReference type="InterPro" id="IPR016162">
    <property type="entry name" value="Ald_DH_N"/>
</dbReference>
<evidence type="ECO:0000256" key="8">
    <source>
        <dbReference type="ARBA" id="ARBA00070319"/>
    </source>
</evidence>
<comment type="catalytic activity">
    <reaction evidence="6">
        <text>salicylaldehyde + NAD(+) + H2O = salicylate + NADH + 2 H(+)</text>
        <dbReference type="Rhea" id="RHEA:18537"/>
        <dbReference type="ChEBI" id="CHEBI:15377"/>
        <dbReference type="ChEBI" id="CHEBI:15378"/>
        <dbReference type="ChEBI" id="CHEBI:16008"/>
        <dbReference type="ChEBI" id="CHEBI:30762"/>
        <dbReference type="ChEBI" id="CHEBI:57540"/>
        <dbReference type="ChEBI" id="CHEBI:57945"/>
        <dbReference type="EC" id="1.2.1.65"/>
    </reaction>
</comment>
<evidence type="ECO:0000256" key="4">
    <source>
        <dbReference type="ARBA" id="ARBA00023027"/>
    </source>
</evidence>
<feature type="domain" description="Aldehyde dehydrogenase" evidence="11">
    <location>
        <begin position="32"/>
        <end position="492"/>
    </location>
</feature>
<gene>
    <name evidence="13" type="ORF">DA73_0233675</name>
    <name evidence="12" type="ORF">DA73_0400005235</name>
</gene>
<dbReference type="OrthoDB" id="9762913at2"/>
<dbReference type="Gene3D" id="3.40.309.10">
    <property type="entry name" value="Aldehyde Dehydrogenase, Chain A, domain 2"/>
    <property type="match status" value="1"/>
</dbReference>
<dbReference type="PROSITE" id="PS00687">
    <property type="entry name" value="ALDEHYDE_DEHYDR_GLU"/>
    <property type="match status" value="1"/>
</dbReference>
<evidence type="ECO:0000259" key="11">
    <source>
        <dbReference type="Pfam" id="PF00171"/>
    </source>
</evidence>
<evidence type="ECO:0000256" key="6">
    <source>
        <dbReference type="ARBA" id="ARBA00050596"/>
    </source>
</evidence>
<dbReference type="PANTHER" id="PTHR42986:SF1">
    <property type="entry name" value="BENZALDEHYDE DEHYDROGENASE YFMT"/>
    <property type="match status" value="1"/>
</dbReference>
<feature type="active site" evidence="9">
    <location>
        <position position="271"/>
    </location>
</feature>
<dbReference type="Proteomes" id="UP000029738">
    <property type="component" value="Unassembled WGS sequence"/>
</dbReference>
<evidence type="ECO:0000313" key="13">
    <source>
        <dbReference type="EMBL" id="KIE09320.1"/>
    </source>
</evidence>
<dbReference type="EMBL" id="JHEG02000058">
    <property type="protein sequence ID" value="KIE09320.1"/>
    <property type="molecule type" value="Genomic_DNA"/>
</dbReference>
<evidence type="ECO:0000313" key="14">
    <source>
        <dbReference type="Proteomes" id="UP000029738"/>
    </source>
</evidence>
<dbReference type="PANTHER" id="PTHR42986">
    <property type="entry name" value="BENZALDEHYDE DEHYDROGENASE YFMT"/>
    <property type="match status" value="1"/>
</dbReference>
<dbReference type="STRING" id="1479485.DA73_0233675"/>
<evidence type="ECO:0000313" key="12">
    <source>
        <dbReference type="EMBL" id="KAF3884927.1"/>
    </source>
</evidence>
<dbReference type="EMBL" id="JHEG04000001">
    <property type="protein sequence ID" value="KAF3884927.1"/>
    <property type="molecule type" value="Genomic_DNA"/>
</dbReference>
<dbReference type="InterPro" id="IPR015590">
    <property type="entry name" value="Aldehyde_DH_dom"/>
</dbReference>
<dbReference type="AlphaFoldDB" id="A0A0C1RAH5"/>
<name>A0A0C1RAH5_9CYAN</name>
<evidence type="ECO:0000256" key="10">
    <source>
        <dbReference type="RuleBase" id="RU003345"/>
    </source>
</evidence>
<sequence length="503" mass="55002">MTATTSNRTTHATDNAPAPYTGLDRLFISGRWIAGRSEHKVRPINPYSQTTIMEIPAANEQDIDDAYRTAKEAQVEWAKALPSERSRVMQRAVEIMEARREEIVSWLIREAGSPRTKAMLEWQAAHDLMQQAVAIPYQAEGHLLPSDIPGKESRVYRQPVGVVGVVSPWDFALHLANRSIAPALALGNAVVQKPPSNTPISGGLILAKIYEEAGLPAGVFSVVAGPAHEIGDVFVGHSIPRVITFTGSTKAGRHIGKQAMDSPVMKRVSLELGGNSPLVVLDDADLELAVNAAVFGKFLNQGQICMSVNRLIVDRRVHDEFVDRFVHRVGNLKMGDPNDADTVIGPIVDRSQLDSLMKHIQAAHQDGARQRLGGDPDGLMLPPHIFVDVTNQMSVAREELFGPVAPIIKVRDEAEALQVANDTEYGLSSAVFTRDERRGLHFALQMEAGMTHINDQTVNDLPNAPFGGEKNSGIGRFGGSWAVAEFTTDRWVTVQRTPRTYAF</sequence>
<keyword evidence="4" id="KW-0520">NAD</keyword>
<keyword evidence="3 10" id="KW-0560">Oxidoreductase</keyword>
<dbReference type="InterPro" id="IPR016163">
    <property type="entry name" value="Ald_DH_C"/>
</dbReference>
<dbReference type="InterPro" id="IPR016161">
    <property type="entry name" value="Ald_DH/histidinol_DH"/>
</dbReference>
<dbReference type="EC" id="1.2.1.65" evidence="7"/>
<keyword evidence="14" id="KW-1185">Reference proteome</keyword>
<comment type="caution">
    <text evidence="13">The sequence shown here is derived from an EMBL/GenBank/DDBJ whole genome shotgun (WGS) entry which is preliminary data.</text>
</comment>
<keyword evidence="2" id="KW-0058">Aromatic hydrocarbons catabolism</keyword>
<evidence type="ECO:0000256" key="1">
    <source>
        <dbReference type="ARBA" id="ARBA00009986"/>
    </source>
</evidence>
<comment type="similarity">
    <text evidence="1 10">Belongs to the aldehyde dehydrogenase family.</text>
</comment>
<comment type="pathway">
    <text evidence="5">Aromatic compound metabolism; naphthalene degradation.</text>
</comment>
<evidence type="ECO:0000256" key="5">
    <source>
        <dbReference type="ARBA" id="ARBA00035632"/>
    </source>
</evidence>
<reference evidence="13" key="1">
    <citation type="journal article" date="2015" name="Genome Announc.">
        <title>Draft Genome Sequence of Tolypothrix boutellei Strain VB521301.</title>
        <authorList>
            <person name="Chandrababunaidu M.M."/>
            <person name="Singh D."/>
            <person name="Sen D."/>
            <person name="Bhan S."/>
            <person name="Das S."/>
            <person name="Gupta A."/>
            <person name="Adhikary S.P."/>
            <person name="Tripathy S."/>
        </authorList>
    </citation>
    <scope>NUCLEOTIDE SEQUENCE</scope>
    <source>
        <strain evidence="13">VB521301</strain>
    </source>
</reference>
<dbReference type="FunFam" id="3.40.605.10:FF:000007">
    <property type="entry name" value="NAD/NADP-dependent betaine aldehyde dehydrogenase"/>
    <property type="match status" value="1"/>
</dbReference>
<evidence type="ECO:0000256" key="9">
    <source>
        <dbReference type="PROSITE-ProRule" id="PRU10007"/>
    </source>
</evidence>
<reference evidence="12" key="2">
    <citation type="submission" date="2019-11" db="EMBL/GenBank/DDBJ databases">
        <title>Improved Assembly of Tolypothrix boutellei genome.</title>
        <authorList>
            <person name="Sarangi A.N."/>
            <person name="Mukherjee M."/>
            <person name="Ghosh S."/>
            <person name="Singh D."/>
            <person name="Das A."/>
            <person name="Kant S."/>
            <person name="Prusty A."/>
            <person name="Tripathy S."/>
        </authorList>
    </citation>
    <scope>NUCLEOTIDE SEQUENCE</scope>
    <source>
        <strain evidence="12">VB521301</strain>
    </source>
</reference>
<dbReference type="FunFam" id="3.40.309.10:FF:000010">
    <property type="entry name" value="Gamma-aminobutyraldehyde dehydrogenase"/>
    <property type="match status" value="1"/>
</dbReference>
<organism evidence="13">
    <name type="scientific">Tolypothrix bouteillei VB521301</name>
    <dbReference type="NCBI Taxonomy" id="1479485"/>
    <lineage>
        <taxon>Bacteria</taxon>
        <taxon>Bacillati</taxon>
        <taxon>Cyanobacteriota</taxon>
        <taxon>Cyanophyceae</taxon>
        <taxon>Nostocales</taxon>
        <taxon>Tolypothrichaceae</taxon>
        <taxon>Tolypothrix</taxon>
    </lineage>
</organism>